<dbReference type="SMART" id="SM00304">
    <property type="entry name" value="HAMP"/>
    <property type="match status" value="1"/>
</dbReference>
<dbReference type="STRING" id="162209.IJ22_16300"/>
<dbReference type="SUPFAM" id="SSF158472">
    <property type="entry name" value="HAMP domain-like"/>
    <property type="match status" value="1"/>
</dbReference>
<dbReference type="PANTHER" id="PTHR34220:SF7">
    <property type="entry name" value="SENSOR HISTIDINE KINASE YPDA"/>
    <property type="match status" value="1"/>
</dbReference>
<keyword evidence="7" id="KW-1133">Transmembrane helix</keyword>
<proteinExistence type="predicted"/>
<evidence type="ECO:0000259" key="8">
    <source>
        <dbReference type="PROSITE" id="PS50885"/>
    </source>
</evidence>
<evidence type="ECO:0000313" key="9">
    <source>
        <dbReference type="EMBL" id="ALS22004.1"/>
    </source>
</evidence>
<dbReference type="Pfam" id="PF02518">
    <property type="entry name" value="HATPase_c"/>
    <property type="match status" value="1"/>
</dbReference>
<feature type="domain" description="HAMP" evidence="8">
    <location>
        <begin position="341"/>
        <end position="393"/>
    </location>
</feature>
<dbReference type="RefSeq" id="WP_062408353.1">
    <property type="nucleotide sequence ID" value="NZ_CP013652.1"/>
</dbReference>
<keyword evidence="4" id="KW-0808">Transferase</keyword>
<feature type="transmembrane region" description="Helical" evidence="7">
    <location>
        <begin position="321"/>
        <end position="339"/>
    </location>
</feature>
<evidence type="ECO:0000256" key="4">
    <source>
        <dbReference type="ARBA" id="ARBA00022679"/>
    </source>
</evidence>
<name>A0A0U2W0G4_9BACL</name>
<dbReference type="GO" id="GO:0000155">
    <property type="term" value="F:phosphorelay sensor kinase activity"/>
    <property type="evidence" value="ECO:0007669"/>
    <property type="project" value="InterPro"/>
</dbReference>
<dbReference type="InterPro" id="IPR050640">
    <property type="entry name" value="Bact_2-comp_sensor_kinase"/>
</dbReference>
<sequence>MLKPLFRHLSRWYTTLNSKIFIKLILIISVPNLLLIAVIAQLMSDQIEQKEAEMNNTLYVLEHAASREIRAIFNDVTTLTNQILIDPDVQRILASAKKTMEEGDAGRPLDENVRLQERYANEHTMRNLLSRSRLVWNNIFSIAIIDMNGEVYLNTSENYRIYPEDLERSELFKTVISAEQSGLAWSVSDALIKNKDMITIARKIYGVTQPTEMIGYVIVNLSLDAVRSSYETYNYYGQMIFGMIHASENGWMVYDNKKIQGGTGPLIDQAAGDIASKLTEVRLNGRIWRTVLMRMDQQDYLFVGLDKEFIHKETKEIRNKLIYGYVIFLFLALIVSLWATKILSQRLRQLIKAMRKFGQNMWGTRISLKGNDEIRIIGDQFNLMASEIEELMTNLKEQQRLKRLFELRVLEYQINPHFLYNTLDSIHWLAQENEQPKISEMVSGLSKLFRMILSQGRETITLAEEFEMVRVYLQIQKIRFEERFDFTLHLADEAAQYTIGKLVMQPLVENAIVHGMRRLRKKGLLLITGYLEEDEVVVDVSDNGVGMTVEQLNKQRELLNGDVLEEEIISSSGYGMKNVDSRLKMLYGCSYRMIIRSSGEAGEGTSVQIRIKKQAMKI</sequence>
<dbReference type="AlphaFoldDB" id="A0A0U2W0G4"/>
<dbReference type="CDD" id="cd06225">
    <property type="entry name" value="HAMP"/>
    <property type="match status" value="1"/>
</dbReference>
<dbReference type="PROSITE" id="PS50885">
    <property type="entry name" value="HAMP"/>
    <property type="match status" value="1"/>
</dbReference>
<dbReference type="SUPFAM" id="SSF55874">
    <property type="entry name" value="ATPase domain of HSP90 chaperone/DNA topoisomerase II/histidine kinase"/>
    <property type="match status" value="1"/>
</dbReference>
<dbReference type="EMBL" id="CP013652">
    <property type="protein sequence ID" value="ALS22004.1"/>
    <property type="molecule type" value="Genomic_DNA"/>
</dbReference>
<feature type="transmembrane region" description="Helical" evidence="7">
    <location>
        <begin position="20"/>
        <end position="40"/>
    </location>
</feature>
<dbReference type="Gene3D" id="3.30.565.10">
    <property type="entry name" value="Histidine kinase-like ATPase, C-terminal domain"/>
    <property type="match status" value="1"/>
</dbReference>
<dbReference type="InterPro" id="IPR010559">
    <property type="entry name" value="Sig_transdc_His_kin_internal"/>
</dbReference>
<keyword evidence="3" id="KW-0597">Phosphoprotein</keyword>
<keyword evidence="7" id="KW-0812">Transmembrane</keyword>
<dbReference type="PATRIC" id="fig|162209.4.peg.1727"/>
<keyword evidence="2" id="KW-1003">Cell membrane</keyword>
<dbReference type="KEGG" id="pnp:IJ22_16300"/>
<dbReference type="OrthoDB" id="9776552at2"/>
<dbReference type="PANTHER" id="PTHR34220">
    <property type="entry name" value="SENSOR HISTIDINE KINASE YPDA"/>
    <property type="match status" value="1"/>
</dbReference>
<comment type="subcellular location">
    <subcellularLocation>
        <location evidence="1">Cell membrane</location>
        <topology evidence="1">Multi-pass membrane protein</topology>
    </subcellularLocation>
</comment>
<evidence type="ECO:0000256" key="7">
    <source>
        <dbReference type="SAM" id="Phobius"/>
    </source>
</evidence>
<dbReference type="InterPro" id="IPR003594">
    <property type="entry name" value="HATPase_dom"/>
</dbReference>
<accession>A0A0U2W0G4</accession>
<evidence type="ECO:0000256" key="6">
    <source>
        <dbReference type="ARBA" id="ARBA00023136"/>
    </source>
</evidence>
<keyword evidence="6 7" id="KW-0472">Membrane</keyword>
<evidence type="ECO:0000256" key="1">
    <source>
        <dbReference type="ARBA" id="ARBA00004651"/>
    </source>
</evidence>
<reference evidence="9 10" key="2">
    <citation type="journal article" date="2016" name="Genome Announc.">
        <title>Complete Genome Sequences of Two Interactive Moderate Thermophiles, Paenibacillus napthalenovorans 32O-Y and Paenibacillus sp. 32O-W.</title>
        <authorList>
            <person name="Butler R.R.III."/>
            <person name="Wang J."/>
            <person name="Stark B.C."/>
            <person name="Pombert J.F."/>
        </authorList>
    </citation>
    <scope>NUCLEOTIDE SEQUENCE [LARGE SCALE GENOMIC DNA]</scope>
    <source>
        <strain evidence="9 10">32O-Y</strain>
    </source>
</reference>
<evidence type="ECO:0000256" key="5">
    <source>
        <dbReference type="ARBA" id="ARBA00022777"/>
    </source>
</evidence>
<keyword evidence="5 9" id="KW-0418">Kinase</keyword>
<dbReference type="Gene3D" id="6.10.340.10">
    <property type="match status" value="1"/>
</dbReference>
<dbReference type="Pfam" id="PF06580">
    <property type="entry name" value="His_kinase"/>
    <property type="match status" value="1"/>
</dbReference>
<organism evidence="9 10">
    <name type="scientific">Paenibacillus naphthalenovorans</name>
    <dbReference type="NCBI Taxonomy" id="162209"/>
    <lineage>
        <taxon>Bacteria</taxon>
        <taxon>Bacillati</taxon>
        <taxon>Bacillota</taxon>
        <taxon>Bacilli</taxon>
        <taxon>Bacillales</taxon>
        <taxon>Paenibacillaceae</taxon>
        <taxon>Paenibacillus</taxon>
    </lineage>
</organism>
<keyword evidence="10" id="KW-1185">Reference proteome</keyword>
<protein>
    <submittedName>
        <fullName evidence="9">Histidine kinase</fullName>
    </submittedName>
</protein>
<gene>
    <name evidence="9" type="ORF">IJ22_16300</name>
</gene>
<dbReference type="InterPro" id="IPR036890">
    <property type="entry name" value="HATPase_C_sf"/>
</dbReference>
<dbReference type="GO" id="GO:0005886">
    <property type="term" value="C:plasma membrane"/>
    <property type="evidence" value="ECO:0007669"/>
    <property type="project" value="UniProtKB-SubCell"/>
</dbReference>
<evidence type="ECO:0000256" key="3">
    <source>
        <dbReference type="ARBA" id="ARBA00022553"/>
    </source>
</evidence>
<evidence type="ECO:0000256" key="2">
    <source>
        <dbReference type="ARBA" id="ARBA00022475"/>
    </source>
</evidence>
<dbReference type="Pfam" id="PF00672">
    <property type="entry name" value="HAMP"/>
    <property type="match status" value="1"/>
</dbReference>
<dbReference type="Proteomes" id="UP000061660">
    <property type="component" value="Chromosome"/>
</dbReference>
<dbReference type="InterPro" id="IPR003660">
    <property type="entry name" value="HAMP_dom"/>
</dbReference>
<evidence type="ECO:0000313" key="10">
    <source>
        <dbReference type="Proteomes" id="UP000061660"/>
    </source>
</evidence>
<reference evidence="10" key="1">
    <citation type="submission" date="2015-12" db="EMBL/GenBank/DDBJ databases">
        <title>Complete genome sequences of two moderately thermophilic Paenibacillus species.</title>
        <authorList>
            <person name="Butler R.III."/>
            <person name="Wang J."/>
            <person name="Stark B.C."/>
            <person name="Pombert J.-F."/>
        </authorList>
    </citation>
    <scope>NUCLEOTIDE SEQUENCE [LARGE SCALE GENOMIC DNA]</scope>
    <source>
        <strain evidence="10">32O-Y</strain>
    </source>
</reference>